<feature type="transmembrane region" description="Helical" evidence="9">
    <location>
        <begin position="349"/>
        <end position="369"/>
    </location>
</feature>
<organism evidence="10 11">
    <name type="scientific">Halopseudomonas pachastrellae</name>
    <dbReference type="NCBI Taxonomy" id="254161"/>
    <lineage>
        <taxon>Bacteria</taxon>
        <taxon>Pseudomonadati</taxon>
        <taxon>Pseudomonadota</taxon>
        <taxon>Gammaproteobacteria</taxon>
        <taxon>Pseudomonadales</taxon>
        <taxon>Pseudomonadaceae</taxon>
        <taxon>Halopseudomonas</taxon>
    </lineage>
</organism>
<reference evidence="10 11" key="1">
    <citation type="submission" date="2017-01" db="EMBL/GenBank/DDBJ databases">
        <title>Draft genome sequence of Pseudomonas pachastrellae type strain CCUG 46540T from a deep sea.</title>
        <authorList>
            <person name="Gomila M."/>
            <person name="Mulet M."/>
            <person name="Lalucat J."/>
            <person name="Garcia-Valdes E."/>
        </authorList>
    </citation>
    <scope>NUCLEOTIDE SEQUENCE [LARGE SCALE GENOMIC DNA]</scope>
    <source>
        <strain evidence="10 11">CCUG 46540</strain>
    </source>
</reference>
<evidence type="ECO:0000313" key="11">
    <source>
        <dbReference type="Proteomes" id="UP000242847"/>
    </source>
</evidence>
<dbReference type="STRING" id="254161.SAMN05216256_10785"/>
<feature type="transmembrane region" description="Helical" evidence="9">
    <location>
        <begin position="417"/>
        <end position="436"/>
    </location>
</feature>
<dbReference type="Pfam" id="PF01235">
    <property type="entry name" value="Na_Ala_symp"/>
    <property type="match status" value="1"/>
</dbReference>
<feature type="transmembrane region" description="Helical" evidence="9">
    <location>
        <begin position="12"/>
        <end position="35"/>
    </location>
</feature>
<feature type="transmembrane region" description="Helical" evidence="9">
    <location>
        <begin position="77"/>
        <end position="97"/>
    </location>
</feature>
<dbReference type="GO" id="GO:0005283">
    <property type="term" value="F:amino acid:sodium symporter activity"/>
    <property type="evidence" value="ECO:0007669"/>
    <property type="project" value="InterPro"/>
</dbReference>
<evidence type="ECO:0000256" key="5">
    <source>
        <dbReference type="ARBA" id="ARBA00022692"/>
    </source>
</evidence>
<evidence type="ECO:0000256" key="7">
    <source>
        <dbReference type="ARBA" id="ARBA00022989"/>
    </source>
</evidence>
<protein>
    <submittedName>
        <fullName evidence="10">Sodium:alanine symporter family protein</fullName>
    </submittedName>
</protein>
<dbReference type="Proteomes" id="UP000242847">
    <property type="component" value="Unassembled WGS sequence"/>
</dbReference>
<evidence type="ECO:0000256" key="2">
    <source>
        <dbReference type="ARBA" id="ARBA00009261"/>
    </source>
</evidence>
<dbReference type="PANTHER" id="PTHR30330:SF1">
    <property type="entry name" value="AMINO-ACID CARRIER PROTEIN ALST"/>
    <property type="match status" value="1"/>
</dbReference>
<keyword evidence="7 9" id="KW-1133">Transmembrane helix</keyword>
<comment type="caution">
    <text evidence="10">The sequence shown here is derived from an EMBL/GenBank/DDBJ whole genome shotgun (WGS) entry which is preliminary data.</text>
</comment>
<keyword evidence="5 9" id="KW-0812">Transmembrane</keyword>
<evidence type="ECO:0000256" key="3">
    <source>
        <dbReference type="ARBA" id="ARBA00022448"/>
    </source>
</evidence>
<comment type="similarity">
    <text evidence="2 9">Belongs to the alanine or glycine:cation symporter (AGCS) (TC 2.A.25) family.</text>
</comment>
<dbReference type="AlphaFoldDB" id="A0A1S8DI51"/>
<keyword evidence="4" id="KW-1003">Cell membrane</keyword>
<keyword evidence="6 9" id="KW-0769">Symport</keyword>
<dbReference type="PANTHER" id="PTHR30330">
    <property type="entry name" value="AGSS FAMILY TRANSPORTER, SODIUM-ALANINE"/>
    <property type="match status" value="1"/>
</dbReference>
<dbReference type="PRINTS" id="PR00175">
    <property type="entry name" value="NAALASMPORT"/>
</dbReference>
<comment type="subcellular location">
    <subcellularLocation>
        <location evidence="9">Cell inner membrane</location>
        <topology evidence="9">Multi-pass membrane protein</topology>
    </subcellularLocation>
    <subcellularLocation>
        <location evidence="1">Cell membrane</location>
        <topology evidence="1">Multi-pass membrane protein</topology>
    </subcellularLocation>
</comment>
<dbReference type="OrthoDB" id="9806926at2"/>
<keyword evidence="3 9" id="KW-0813">Transport</keyword>
<dbReference type="Gene3D" id="1.20.1740.10">
    <property type="entry name" value="Amino acid/polyamine transporter I"/>
    <property type="match status" value="1"/>
</dbReference>
<sequence>MNTIIDALNTIFWGYVLIYGLLAVGIFFTIRLGALQFLHFGEMIRSVLGARQSDKSGISPFQALCTSLASRVGTGNLAGVAVALYLGGAGAIFWMWMVALVGMATAYAESTLAQLYKVRDGEGQYRGGPAFYLSKGLKAPWAGSIFSVCLIISFGLVFNAVQANSIADAMEGAFGFNKLIVGIAIALVAAVVIFGGLRSIARFAEFVVPFMAAAYVLMALVVLAMHYDEVPGVLATIVRSAFGLEEAAGGVAGSVAAAMLNGIKRGLFSNEAGMGSAPNVAATATPNPHHPASQGFVQATGVFIDTLVICTATAVMILLSGVLEPGNGVTGTQLTQAAMEAHIGDAGRYFIAFAILFFAFTSIVANYSYAENAMIFLGLGGKMGMLSLRCAALAMVVWGAYQAVGTVFNAADASMGLMATINLIGILLLSGTVAKLTKDYLAQRKTGVEPVFRADEYPELKDKINSDIWY</sequence>
<dbReference type="PROSITE" id="PS00873">
    <property type="entry name" value="NA_ALANINE_SYMP"/>
    <property type="match status" value="1"/>
</dbReference>
<evidence type="ECO:0000313" key="10">
    <source>
        <dbReference type="EMBL" id="ONM45074.1"/>
    </source>
</evidence>
<dbReference type="EMBL" id="MUBC01000007">
    <property type="protein sequence ID" value="ONM45074.1"/>
    <property type="molecule type" value="Genomic_DNA"/>
</dbReference>
<feature type="transmembrane region" description="Helical" evidence="9">
    <location>
        <begin position="179"/>
        <end position="200"/>
    </location>
</feature>
<feature type="transmembrane region" description="Helical" evidence="9">
    <location>
        <begin position="302"/>
        <end position="323"/>
    </location>
</feature>
<accession>A0A1S8DI51</accession>
<dbReference type="InterPro" id="IPR001463">
    <property type="entry name" value="Na/Ala_symport"/>
</dbReference>
<evidence type="ECO:0000256" key="4">
    <source>
        <dbReference type="ARBA" id="ARBA00022475"/>
    </source>
</evidence>
<keyword evidence="9" id="KW-0997">Cell inner membrane</keyword>
<name>A0A1S8DI51_9GAMM</name>
<dbReference type="FunFam" id="1.20.1740.10:FF:000004">
    <property type="entry name" value="Sodium:alanine symporter family protein"/>
    <property type="match status" value="1"/>
</dbReference>
<feature type="transmembrane region" description="Helical" evidence="9">
    <location>
        <begin position="206"/>
        <end position="225"/>
    </location>
</feature>
<gene>
    <name evidence="10" type="ORF">BXT89_04830</name>
</gene>
<dbReference type="RefSeq" id="WP_083725303.1">
    <property type="nucleotide sequence ID" value="NZ_FOUD01000007.1"/>
</dbReference>
<keyword evidence="8 9" id="KW-0472">Membrane</keyword>
<feature type="transmembrane region" description="Helical" evidence="9">
    <location>
        <begin position="139"/>
        <end position="158"/>
    </location>
</feature>
<evidence type="ECO:0000256" key="8">
    <source>
        <dbReference type="ARBA" id="ARBA00023136"/>
    </source>
</evidence>
<proteinExistence type="inferred from homology"/>
<dbReference type="NCBIfam" id="TIGR00835">
    <property type="entry name" value="agcS"/>
    <property type="match status" value="1"/>
</dbReference>
<dbReference type="GO" id="GO:0005886">
    <property type="term" value="C:plasma membrane"/>
    <property type="evidence" value="ECO:0007669"/>
    <property type="project" value="UniProtKB-SubCell"/>
</dbReference>
<keyword evidence="11" id="KW-1185">Reference proteome</keyword>
<evidence type="ECO:0000256" key="9">
    <source>
        <dbReference type="RuleBase" id="RU363064"/>
    </source>
</evidence>
<evidence type="ECO:0000256" key="1">
    <source>
        <dbReference type="ARBA" id="ARBA00004651"/>
    </source>
</evidence>
<evidence type="ECO:0000256" key="6">
    <source>
        <dbReference type="ARBA" id="ARBA00022847"/>
    </source>
</evidence>